<sequence length="122" mass="13846">MASLEKQLSAFKVIIQKSAISVVCPQCLQGFPRSDVLYRHFKTEKDNIHRGLSMRKSDFKQFLACYQEALGASISAEKLRYGYKCFEVMFVVEHYANDAEKVQMNSSSRSSESYETGLPSEA</sequence>
<feature type="region of interest" description="Disordered" evidence="1">
    <location>
        <begin position="102"/>
        <end position="122"/>
    </location>
</feature>
<gene>
    <name evidence="2" type="ORF">BO82DRAFT_411182</name>
</gene>
<evidence type="ECO:0000313" key="2">
    <source>
        <dbReference type="EMBL" id="PYH75345.1"/>
    </source>
</evidence>
<dbReference type="EMBL" id="KZ821814">
    <property type="protein sequence ID" value="PYH75345.1"/>
    <property type="molecule type" value="Genomic_DNA"/>
</dbReference>
<proteinExistence type="predicted"/>
<dbReference type="OrthoDB" id="4462805at2759"/>
<organism evidence="2 3">
    <name type="scientific">Aspergillus uvarum CBS 121591</name>
    <dbReference type="NCBI Taxonomy" id="1448315"/>
    <lineage>
        <taxon>Eukaryota</taxon>
        <taxon>Fungi</taxon>
        <taxon>Dikarya</taxon>
        <taxon>Ascomycota</taxon>
        <taxon>Pezizomycotina</taxon>
        <taxon>Eurotiomycetes</taxon>
        <taxon>Eurotiomycetidae</taxon>
        <taxon>Eurotiales</taxon>
        <taxon>Aspergillaceae</taxon>
        <taxon>Aspergillus</taxon>
        <taxon>Aspergillus subgen. Circumdati</taxon>
    </lineage>
</organism>
<dbReference type="VEuPathDB" id="FungiDB:BO82DRAFT_411182"/>
<dbReference type="AlphaFoldDB" id="A0A319BRN5"/>
<accession>A0A319BRN5</accession>
<dbReference type="GeneID" id="37142526"/>
<dbReference type="STRING" id="1448315.A0A319BRN5"/>
<evidence type="ECO:0000256" key="1">
    <source>
        <dbReference type="SAM" id="MobiDB-lite"/>
    </source>
</evidence>
<dbReference type="RefSeq" id="XP_025485545.1">
    <property type="nucleotide sequence ID" value="XM_025639784.1"/>
</dbReference>
<dbReference type="Proteomes" id="UP000248340">
    <property type="component" value="Unassembled WGS sequence"/>
</dbReference>
<evidence type="ECO:0000313" key="3">
    <source>
        <dbReference type="Proteomes" id="UP000248340"/>
    </source>
</evidence>
<keyword evidence="3" id="KW-1185">Reference proteome</keyword>
<name>A0A319BRN5_9EURO</name>
<protein>
    <submittedName>
        <fullName evidence="2">Uncharacterized protein</fullName>
    </submittedName>
</protein>
<reference evidence="2 3" key="1">
    <citation type="submission" date="2016-12" db="EMBL/GenBank/DDBJ databases">
        <title>The genomes of Aspergillus section Nigri reveals drivers in fungal speciation.</title>
        <authorList>
            <consortium name="DOE Joint Genome Institute"/>
            <person name="Vesth T.C."/>
            <person name="Nybo J."/>
            <person name="Theobald S."/>
            <person name="Brandl J."/>
            <person name="Frisvad J.C."/>
            <person name="Nielsen K.F."/>
            <person name="Lyhne E.K."/>
            <person name="Kogle M.E."/>
            <person name="Kuo A."/>
            <person name="Riley R."/>
            <person name="Clum A."/>
            <person name="Nolan M."/>
            <person name="Lipzen A."/>
            <person name="Salamov A."/>
            <person name="Henrissat B."/>
            <person name="Wiebenga A."/>
            <person name="De Vries R.P."/>
            <person name="Grigoriev I.V."/>
            <person name="Mortensen U.H."/>
            <person name="Andersen M.R."/>
            <person name="Baker S.E."/>
        </authorList>
    </citation>
    <scope>NUCLEOTIDE SEQUENCE [LARGE SCALE GENOMIC DNA]</scope>
    <source>
        <strain evidence="2 3">CBS 121591</strain>
    </source>
</reference>